<dbReference type="PANTHER" id="PTHR30176:SF3">
    <property type="entry name" value="FERREDOXIN-TYPE PROTEIN NAPH"/>
    <property type="match status" value="1"/>
</dbReference>
<keyword evidence="7" id="KW-0812">Transmembrane</keyword>
<dbReference type="InterPro" id="IPR051684">
    <property type="entry name" value="Electron_Trans/Redox"/>
</dbReference>
<keyword evidence="10" id="KW-1185">Reference proteome</keyword>
<evidence type="ECO:0000256" key="3">
    <source>
        <dbReference type="ARBA" id="ARBA00022723"/>
    </source>
</evidence>
<feature type="domain" description="4Fe-4S ferredoxin-type" evidence="8">
    <location>
        <begin position="225"/>
        <end position="254"/>
    </location>
</feature>
<evidence type="ECO:0000256" key="6">
    <source>
        <dbReference type="ARBA" id="ARBA00023014"/>
    </source>
</evidence>
<dbReference type="Proteomes" id="UP001320544">
    <property type="component" value="Chromosome"/>
</dbReference>
<dbReference type="PROSITE" id="PS00198">
    <property type="entry name" value="4FE4S_FER_1"/>
    <property type="match status" value="1"/>
</dbReference>
<dbReference type="PANTHER" id="PTHR30176">
    <property type="entry name" value="FERREDOXIN-TYPE PROTEIN NAPH"/>
    <property type="match status" value="1"/>
</dbReference>
<keyword evidence="3" id="KW-0479">Metal-binding</keyword>
<keyword evidence="4" id="KW-0249">Electron transport</keyword>
<dbReference type="PROSITE" id="PS51379">
    <property type="entry name" value="4FE4S_FER_2"/>
    <property type="match status" value="2"/>
</dbReference>
<reference evidence="9 10" key="1">
    <citation type="submission" date="2022-01" db="EMBL/GenBank/DDBJ databases">
        <title>Novel bile acid biosynthetic pathways are enriched in the microbiome of centenarians.</title>
        <authorList>
            <person name="Sato Y."/>
            <person name="Atarashi K."/>
            <person name="Plichta R.D."/>
            <person name="Arai Y."/>
            <person name="Sasajima S."/>
            <person name="Kearney M.S."/>
            <person name="Suda W."/>
            <person name="Takeshita K."/>
            <person name="Sasaki T."/>
            <person name="Okamoto S."/>
            <person name="Skelly N.A."/>
            <person name="Okamura Y."/>
            <person name="Vlamakis H."/>
            <person name="Li Y."/>
            <person name="Tanoue T."/>
            <person name="Takei H."/>
            <person name="Nittono H."/>
            <person name="Narushima S."/>
            <person name="Irie J."/>
            <person name="Itoh H."/>
            <person name="Moriya K."/>
            <person name="Sugiura Y."/>
            <person name="Suematsu M."/>
            <person name="Moritoki N."/>
            <person name="Shibata S."/>
            <person name="Littman R.D."/>
            <person name="Fischbach A.M."/>
            <person name="Uwamino Y."/>
            <person name="Inoue T."/>
            <person name="Honda A."/>
            <person name="Hattori M."/>
            <person name="Murai T."/>
            <person name="Xavier J.R."/>
            <person name="Hirose N."/>
            <person name="Honda K."/>
        </authorList>
    </citation>
    <scope>NUCLEOTIDE SEQUENCE [LARGE SCALE GENOMIC DNA]</scope>
    <source>
        <strain evidence="9 10">CE91-St30</strain>
    </source>
</reference>
<name>A0ABN6MEA4_9ACTN</name>
<evidence type="ECO:0000256" key="4">
    <source>
        <dbReference type="ARBA" id="ARBA00022982"/>
    </source>
</evidence>
<dbReference type="Pfam" id="PF12801">
    <property type="entry name" value="Fer4_5"/>
    <property type="match status" value="2"/>
</dbReference>
<evidence type="ECO:0000256" key="2">
    <source>
        <dbReference type="ARBA" id="ARBA00022485"/>
    </source>
</evidence>
<evidence type="ECO:0000256" key="1">
    <source>
        <dbReference type="ARBA" id="ARBA00022448"/>
    </source>
</evidence>
<gene>
    <name evidence="9" type="ORF">CE91St30_16350</name>
</gene>
<feature type="domain" description="4Fe-4S ferredoxin-type" evidence="8">
    <location>
        <begin position="258"/>
        <end position="287"/>
    </location>
</feature>
<evidence type="ECO:0000313" key="9">
    <source>
        <dbReference type="EMBL" id="BDE96302.1"/>
    </source>
</evidence>
<dbReference type="EMBL" id="AP025564">
    <property type="protein sequence ID" value="BDE96302.1"/>
    <property type="molecule type" value="Genomic_DNA"/>
</dbReference>
<dbReference type="Pfam" id="PF00037">
    <property type="entry name" value="Fer4"/>
    <property type="match status" value="1"/>
</dbReference>
<keyword evidence="7" id="KW-0472">Membrane</keyword>
<dbReference type="SUPFAM" id="SSF54862">
    <property type="entry name" value="4Fe-4S ferredoxins"/>
    <property type="match status" value="1"/>
</dbReference>
<sequence length="299" mass="32198">MSTEASGRSPRKRWLTARRIVQTGVLIAFAALVVASGWGLFGLVQGGDDPVPTPSDMPLYGTLSSSHLLGLDLLDPYAVLQITAASKSFSFDWLLFALPILVLYAAVRGRAFCGWVCPVNLLLEGVDWLRGKLGLKVAERTVPRHAKLGIALAVIVASAVTSVPVFEAFSPISAVNKGILLGSVAGLWVLVAIVVLELFWSHRVWCRALCPLGGFYEAVGRLGFLNVRIDPKACIHCNACKEACLADPEILDPILLEQAMYVSAGDCMVCGKCVDSCPAKALSIEPGLDHYRARPRRSR</sequence>
<evidence type="ECO:0000256" key="5">
    <source>
        <dbReference type="ARBA" id="ARBA00023004"/>
    </source>
</evidence>
<proteinExistence type="predicted"/>
<keyword evidence="2" id="KW-0004">4Fe-4S</keyword>
<keyword evidence="6" id="KW-0411">Iron-sulfur</keyword>
<feature type="transmembrane region" description="Helical" evidence="7">
    <location>
        <begin position="20"/>
        <end position="41"/>
    </location>
</feature>
<protein>
    <recommendedName>
        <fullName evidence="8">4Fe-4S ferredoxin-type domain-containing protein</fullName>
    </recommendedName>
</protein>
<dbReference type="InterPro" id="IPR017896">
    <property type="entry name" value="4Fe4S_Fe-S-bd"/>
</dbReference>
<feature type="transmembrane region" description="Helical" evidence="7">
    <location>
        <begin position="148"/>
        <end position="166"/>
    </location>
</feature>
<keyword evidence="1" id="KW-0813">Transport</keyword>
<feature type="transmembrane region" description="Helical" evidence="7">
    <location>
        <begin position="89"/>
        <end position="107"/>
    </location>
</feature>
<evidence type="ECO:0000259" key="8">
    <source>
        <dbReference type="PROSITE" id="PS51379"/>
    </source>
</evidence>
<keyword evidence="5" id="KW-0408">Iron</keyword>
<dbReference type="Gene3D" id="3.30.70.20">
    <property type="match status" value="1"/>
</dbReference>
<organism evidence="9 10">
    <name type="scientific">Raoultibacter timonensis</name>
    <dbReference type="NCBI Taxonomy" id="1907662"/>
    <lineage>
        <taxon>Bacteria</taxon>
        <taxon>Bacillati</taxon>
        <taxon>Actinomycetota</taxon>
        <taxon>Coriobacteriia</taxon>
        <taxon>Eggerthellales</taxon>
        <taxon>Eggerthellaceae</taxon>
        <taxon>Raoultibacter</taxon>
    </lineage>
</organism>
<keyword evidence="7" id="KW-1133">Transmembrane helix</keyword>
<dbReference type="RefSeq" id="WP_102378181.1">
    <property type="nucleotide sequence ID" value="NZ_AP025564.1"/>
</dbReference>
<accession>A0ABN6MEA4</accession>
<dbReference type="InterPro" id="IPR017900">
    <property type="entry name" value="4Fe4S_Fe_S_CS"/>
</dbReference>
<evidence type="ECO:0000256" key="7">
    <source>
        <dbReference type="SAM" id="Phobius"/>
    </source>
</evidence>
<feature type="transmembrane region" description="Helical" evidence="7">
    <location>
        <begin position="178"/>
        <end position="200"/>
    </location>
</feature>
<evidence type="ECO:0000313" key="10">
    <source>
        <dbReference type="Proteomes" id="UP001320544"/>
    </source>
</evidence>